<organism evidence="1 2">
    <name type="scientific">Apostasia shenzhenica</name>
    <dbReference type="NCBI Taxonomy" id="1088818"/>
    <lineage>
        <taxon>Eukaryota</taxon>
        <taxon>Viridiplantae</taxon>
        <taxon>Streptophyta</taxon>
        <taxon>Embryophyta</taxon>
        <taxon>Tracheophyta</taxon>
        <taxon>Spermatophyta</taxon>
        <taxon>Magnoliopsida</taxon>
        <taxon>Liliopsida</taxon>
        <taxon>Asparagales</taxon>
        <taxon>Orchidaceae</taxon>
        <taxon>Apostasioideae</taxon>
        <taxon>Apostasia</taxon>
    </lineage>
</organism>
<accession>A0A2H9ZRI9</accession>
<evidence type="ECO:0000313" key="1">
    <source>
        <dbReference type="EMBL" id="PKA45911.1"/>
    </source>
</evidence>
<gene>
    <name evidence="1" type="ORF">AXF42_Ash016938</name>
</gene>
<evidence type="ECO:0000313" key="2">
    <source>
        <dbReference type="Proteomes" id="UP000236161"/>
    </source>
</evidence>
<dbReference type="Proteomes" id="UP000236161">
    <property type="component" value="Unassembled WGS sequence"/>
</dbReference>
<dbReference type="EMBL" id="KZ454678">
    <property type="protein sequence ID" value="PKA45911.1"/>
    <property type="molecule type" value="Genomic_DNA"/>
</dbReference>
<sequence>MDLRETWIESIDRSIGPAFFNENLDDAASARTDYFFKDPRRSRRKFSSGAQILRSSW</sequence>
<dbReference type="AlphaFoldDB" id="A0A2H9ZRI9"/>
<name>A0A2H9ZRI9_9ASPA</name>
<reference evidence="1 2" key="1">
    <citation type="journal article" date="2017" name="Nature">
        <title>The Apostasia genome and the evolution of orchids.</title>
        <authorList>
            <person name="Zhang G.Q."/>
            <person name="Liu K.W."/>
            <person name="Li Z."/>
            <person name="Lohaus R."/>
            <person name="Hsiao Y.Y."/>
            <person name="Niu S.C."/>
            <person name="Wang J.Y."/>
            <person name="Lin Y.C."/>
            <person name="Xu Q."/>
            <person name="Chen L.J."/>
            <person name="Yoshida K."/>
            <person name="Fujiwara S."/>
            <person name="Wang Z.W."/>
            <person name="Zhang Y.Q."/>
            <person name="Mitsuda N."/>
            <person name="Wang M."/>
            <person name="Liu G.H."/>
            <person name="Pecoraro L."/>
            <person name="Huang H.X."/>
            <person name="Xiao X.J."/>
            <person name="Lin M."/>
            <person name="Wu X.Y."/>
            <person name="Wu W.L."/>
            <person name="Chen Y.Y."/>
            <person name="Chang S.B."/>
            <person name="Sakamoto S."/>
            <person name="Ohme-Takagi M."/>
            <person name="Yagi M."/>
            <person name="Zeng S.J."/>
            <person name="Shen C.Y."/>
            <person name="Yeh C.M."/>
            <person name="Luo Y.B."/>
            <person name="Tsai W.C."/>
            <person name="Van de Peer Y."/>
            <person name="Liu Z.J."/>
        </authorList>
    </citation>
    <scope>NUCLEOTIDE SEQUENCE [LARGE SCALE GENOMIC DNA]</scope>
    <source>
        <strain evidence="2">cv. Shenzhen</strain>
        <tissue evidence="1">Stem</tissue>
    </source>
</reference>
<keyword evidence="2" id="KW-1185">Reference proteome</keyword>
<protein>
    <submittedName>
        <fullName evidence="1">Uncharacterized protein</fullName>
    </submittedName>
</protein>
<proteinExistence type="predicted"/>